<reference evidence="2 3" key="1">
    <citation type="journal article" date="2019" name="Sci. Rep.">
        <title>Orb-weaving spider Araneus ventricosus genome elucidates the spidroin gene catalogue.</title>
        <authorList>
            <person name="Kono N."/>
            <person name="Nakamura H."/>
            <person name="Ohtoshi R."/>
            <person name="Moran D.A.P."/>
            <person name="Shinohara A."/>
            <person name="Yoshida Y."/>
            <person name="Fujiwara M."/>
            <person name="Mori M."/>
            <person name="Tomita M."/>
            <person name="Arakawa K."/>
        </authorList>
    </citation>
    <scope>NUCLEOTIDE SEQUENCE [LARGE SCALE GENOMIC DNA]</scope>
</reference>
<dbReference type="AlphaFoldDB" id="A0A4Y2AA61"/>
<feature type="region of interest" description="Disordered" evidence="1">
    <location>
        <begin position="36"/>
        <end position="83"/>
    </location>
</feature>
<protein>
    <submittedName>
        <fullName evidence="2">Uncharacterized protein</fullName>
    </submittedName>
</protein>
<gene>
    <name evidence="2" type="ORF">AVEN_155100_1</name>
</gene>
<keyword evidence="3" id="KW-1185">Reference proteome</keyword>
<feature type="compositionally biased region" description="Basic residues" evidence="1">
    <location>
        <begin position="44"/>
        <end position="54"/>
    </location>
</feature>
<evidence type="ECO:0000313" key="3">
    <source>
        <dbReference type="Proteomes" id="UP000499080"/>
    </source>
</evidence>
<evidence type="ECO:0000313" key="2">
    <source>
        <dbReference type="EMBL" id="GBL75824.1"/>
    </source>
</evidence>
<dbReference type="EMBL" id="BGPR01000008">
    <property type="protein sequence ID" value="GBL75824.1"/>
    <property type="molecule type" value="Genomic_DNA"/>
</dbReference>
<proteinExistence type="predicted"/>
<accession>A0A4Y2AA61</accession>
<comment type="caution">
    <text evidence="2">The sequence shown here is derived from an EMBL/GenBank/DDBJ whole genome shotgun (WGS) entry which is preliminary data.</text>
</comment>
<name>A0A4Y2AA61_ARAVE</name>
<sequence length="83" mass="9867">MQLLSACRFSTRATVNSVTPPKTETIYRLQLPLRQYNIPDSSQRGRKRKLKRKEKIQESQKRRRLDEVNQNKSPDIHQLPHLD</sequence>
<evidence type="ECO:0000256" key="1">
    <source>
        <dbReference type="SAM" id="MobiDB-lite"/>
    </source>
</evidence>
<dbReference type="Proteomes" id="UP000499080">
    <property type="component" value="Unassembled WGS sequence"/>
</dbReference>
<feature type="compositionally biased region" description="Basic and acidic residues" evidence="1">
    <location>
        <begin position="55"/>
        <end position="83"/>
    </location>
</feature>
<organism evidence="2 3">
    <name type="scientific">Araneus ventricosus</name>
    <name type="common">Orbweaver spider</name>
    <name type="synonym">Epeira ventricosa</name>
    <dbReference type="NCBI Taxonomy" id="182803"/>
    <lineage>
        <taxon>Eukaryota</taxon>
        <taxon>Metazoa</taxon>
        <taxon>Ecdysozoa</taxon>
        <taxon>Arthropoda</taxon>
        <taxon>Chelicerata</taxon>
        <taxon>Arachnida</taxon>
        <taxon>Araneae</taxon>
        <taxon>Araneomorphae</taxon>
        <taxon>Entelegynae</taxon>
        <taxon>Araneoidea</taxon>
        <taxon>Araneidae</taxon>
        <taxon>Araneus</taxon>
    </lineage>
</organism>